<dbReference type="FunFam" id="2.70.150.10:FF:000003">
    <property type="entry name" value="Sodium/potassium-transporting ATPase subunit alpha"/>
    <property type="match status" value="1"/>
</dbReference>
<reference evidence="20" key="1">
    <citation type="submission" date="2022-11" db="UniProtKB">
        <authorList>
            <consortium name="WormBaseParasite"/>
        </authorList>
    </citation>
    <scope>IDENTIFICATION</scope>
</reference>
<evidence type="ECO:0000256" key="10">
    <source>
        <dbReference type="ARBA" id="ARBA00022967"/>
    </source>
</evidence>
<dbReference type="NCBIfam" id="TIGR01494">
    <property type="entry name" value="ATPase_P-type"/>
    <property type="match status" value="2"/>
</dbReference>
<dbReference type="SFLD" id="SFLDG00002">
    <property type="entry name" value="C1.7:_P-type_atpase_like"/>
    <property type="match status" value="1"/>
</dbReference>
<dbReference type="GO" id="GO:1902600">
    <property type="term" value="P:proton transmembrane transport"/>
    <property type="evidence" value="ECO:0007669"/>
    <property type="project" value="TreeGrafter"/>
</dbReference>
<proteinExistence type="inferred from homology"/>
<name>A0A915LBR9_ROMCU</name>
<dbReference type="PROSITE" id="PS00154">
    <property type="entry name" value="ATPASE_E1_E2"/>
    <property type="match status" value="1"/>
</dbReference>
<dbReference type="GO" id="GO:0090533">
    <property type="term" value="C:cation-transporting ATPase complex"/>
    <property type="evidence" value="ECO:0007669"/>
    <property type="project" value="UniProtKB-ARBA"/>
</dbReference>
<dbReference type="FunFam" id="3.40.50.1000:FF:000083">
    <property type="entry name" value="Sodium/potassium-transporting ATPase subunit alpha"/>
    <property type="match status" value="1"/>
</dbReference>
<evidence type="ECO:0000313" key="19">
    <source>
        <dbReference type="Proteomes" id="UP000887565"/>
    </source>
</evidence>
<evidence type="ECO:0000256" key="1">
    <source>
        <dbReference type="ARBA" id="ARBA00004141"/>
    </source>
</evidence>
<dbReference type="InterPro" id="IPR023298">
    <property type="entry name" value="ATPase_P-typ_TM_dom_sf"/>
</dbReference>
<evidence type="ECO:0000256" key="16">
    <source>
        <dbReference type="RuleBase" id="RU362084"/>
    </source>
</evidence>
<dbReference type="OMA" id="ADCTHEN"/>
<dbReference type="Gene3D" id="2.70.150.10">
    <property type="entry name" value="Calcium-transporting ATPase, cytoplasmic transduction domain A"/>
    <property type="match status" value="1"/>
</dbReference>
<keyword evidence="4 16" id="KW-0633">Potassium transport</keyword>
<evidence type="ECO:0000256" key="5">
    <source>
        <dbReference type="ARBA" id="ARBA00022553"/>
    </source>
</evidence>
<feature type="transmembrane region" description="Helical" evidence="16">
    <location>
        <begin position="984"/>
        <end position="1000"/>
    </location>
</feature>
<dbReference type="PRINTS" id="PR00119">
    <property type="entry name" value="CATATPASE"/>
</dbReference>
<feature type="transmembrane region" description="Helical" evidence="16">
    <location>
        <begin position="133"/>
        <end position="153"/>
    </location>
</feature>
<comment type="function">
    <text evidence="14">This is the catalytic component of the active enzyme, which catalyzes the hydrolysis of ATP coupled with the exchange of sodium and potassium ions across the plasma membrane. This action creates the electrochemical gradient of sodium and potassium ions, providing the energy for active transport of various nutrients.</text>
</comment>
<dbReference type="GO" id="GO:0005391">
    <property type="term" value="F:P-type sodium:potassium-exchanging transporter activity"/>
    <property type="evidence" value="ECO:0007669"/>
    <property type="project" value="TreeGrafter"/>
</dbReference>
<dbReference type="FunFam" id="3.40.1110.10:FF:000001">
    <property type="entry name" value="Sodium/potassium-transporting ATPase subunit alpha"/>
    <property type="match status" value="1"/>
</dbReference>
<dbReference type="Gene3D" id="3.40.1110.10">
    <property type="entry name" value="Calcium-transporting ATPase, cytoplasmic domain N"/>
    <property type="match status" value="1"/>
</dbReference>
<dbReference type="GO" id="GO:0043226">
    <property type="term" value="C:organelle"/>
    <property type="evidence" value="ECO:0007669"/>
    <property type="project" value="UniProtKB-ARBA"/>
</dbReference>
<dbReference type="InterPro" id="IPR023299">
    <property type="entry name" value="ATPase_P-typ_cyto_dom_N"/>
</dbReference>
<comment type="subcellular location">
    <subcellularLocation>
        <location evidence="16">Cell membrane</location>
        <topology evidence="16">Multi-pass membrane protein</topology>
    </subcellularLocation>
    <subcellularLocation>
        <location evidence="1">Membrane</location>
        <topology evidence="1">Multi-pass membrane protein</topology>
    </subcellularLocation>
</comment>
<feature type="transmembrane region" description="Helical" evidence="16">
    <location>
        <begin position="294"/>
        <end position="319"/>
    </location>
</feature>
<dbReference type="GO" id="GO:0006883">
    <property type="term" value="P:intracellular sodium ion homeostasis"/>
    <property type="evidence" value="ECO:0007669"/>
    <property type="project" value="TreeGrafter"/>
</dbReference>
<keyword evidence="9 16" id="KW-0630">Potassium</keyword>
<dbReference type="Gene3D" id="3.40.50.1000">
    <property type="entry name" value="HAD superfamily/HAD-like"/>
    <property type="match status" value="1"/>
</dbReference>
<accession>A0A915LBR9</accession>
<dbReference type="SUPFAM" id="SSF81653">
    <property type="entry name" value="Calcium ATPase, transduction domain A"/>
    <property type="match status" value="1"/>
</dbReference>
<keyword evidence="8 16" id="KW-0067">ATP-binding</keyword>
<dbReference type="SUPFAM" id="SSF81660">
    <property type="entry name" value="Metal cation-transporting ATPase, ATP-binding domain N"/>
    <property type="match status" value="1"/>
</dbReference>
<evidence type="ECO:0000256" key="2">
    <source>
        <dbReference type="ARBA" id="ARBA00006934"/>
    </source>
</evidence>
<dbReference type="PANTHER" id="PTHR43294:SF18">
    <property type="entry name" value="SODIUM_POTASSIUM-TRANSPORTING ATPASE SUBUNIT ALPHA"/>
    <property type="match status" value="1"/>
</dbReference>
<organism evidence="19 20">
    <name type="scientific">Romanomermis culicivorax</name>
    <name type="common">Nematode worm</name>
    <dbReference type="NCBI Taxonomy" id="13658"/>
    <lineage>
        <taxon>Eukaryota</taxon>
        <taxon>Metazoa</taxon>
        <taxon>Ecdysozoa</taxon>
        <taxon>Nematoda</taxon>
        <taxon>Enoplea</taxon>
        <taxon>Dorylaimia</taxon>
        <taxon>Mermithida</taxon>
        <taxon>Mermithoidea</taxon>
        <taxon>Mermithidae</taxon>
        <taxon>Romanomermis</taxon>
    </lineage>
</organism>
<evidence type="ECO:0000256" key="11">
    <source>
        <dbReference type="ARBA" id="ARBA00022989"/>
    </source>
</evidence>
<keyword evidence="3 16" id="KW-0813">Transport</keyword>
<dbReference type="SFLD" id="SFLDS00003">
    <property type="entry name" value="Haloacid_Dehalogenase"/>
    <property type="match status" value="1"/>
</dbReference>
<dbReference type="InterPro" id="IPR018303">
    <property type="entry name" value="ATPase_P-typ_P_site"/>
</dbReference>
<dbReference type="InterPro" id="IPR036412">
    <property type="entry name" value="HAD-like_sf"/>
</dbReference>
<protein>
    <recommendedName>
        <fullName evidence="16">Sodium/potassium-transporting ATPase subunit alpha</fullName>
    </recommendedName>
</protein>
<dbReference type="SUPFAM" id="SSF81665">
    <property type="entry name" value="Calcium ATPase, transmembrane domain M"/>
    <property type="match status" value="1"/>
</dbReference>
<feature type="transmembrane region" description="Helical" evidence="16">
    <location>
        <begin position="774"/>
        <end position="795"/>
    </location>
</feature>
<keyword evidence="19" id="KW-1185">Reference proteome</keyword>
<dbReference type="WBParaSite" id="nRc.2.0.1.t47231-RA">
    <property type="protein sequence ID" value="nRc.2.0.1.t47231-RA"/>
    <property type="gene ID" value="nRc.2.0.1.g47231"/>
</dbReference>
<dbReference type="Pfam" id="PF13246">
    <property type="entry name" value="Cation_ATPase"/>
    <property type="match status" value="1"/>
</dbReference>
<sequence length="1022" mass="115152">MSEQRETTSNVESKSARLCRKLKFWKKKGKKDDTGAREEAAKRRQKEVEMDEHKITLEELAERLNTNYETGLSEAQAIQVREKEGLNALTPPQATPEWVKFLHHTFSGFGILLTIGGVLCFIIWLIDTSTNDNLWLAITLFLVVLISGSLSYYQDRASSKVMESFKNMCPSVTTVIRDGLKKQINAEELVRGDIVEVKGGDRVPADVRILSSTMFKVDNSSLTGESEPLNRNADCTHENPLETKNLAFYSTYAVEGTAKCVVIKTGDHTIIGGIANLTMGMKVGDTPIAKEINYFIRVITSVAIFYGAVMFIICFAYGYSFLNSILFFIGIVIANVPEGMLIEVTVLFALTAKRMASKNCLVRKLQAVETLGSTSVICTDKTGTLTQNRMTVAHLWYDGELHDADMSQDHFTYRGPADLSYTAKPDDDFAALAQVAALCNRAEFKPDQKEVPVLRRECIGDASETALLKYVQIAVSNVDDYRRRNPKIVEIPFNSTNKYQVSVHLLERKDRGAFLVVMKGAPERILDRCQFYMQQGHTRMIDQNFKDLFDYAYLQMGSMGERVLGFCDLILPEDEYPPGFEFSTDPVNFPLEGFRFLGLMSMIDPPRPGVPDAVTMVTGDHPITAQAIAKSVGIFTAETAEEVAERLHIPLEEVDPELVHSCIIHGTELKDMSVEDVSEILQRYKEIVFARTSPQQKLLIVQAYQSLGNYVAVTGDGVNDSPALKQADIGIAMGIAGSDVSKQVADMILMDDNFASIVTGVEEGRLIFDNLKKAITYVMITNIPEIFPFILIVVFNIPLALSTVAILCICLGTDIWPAIALAYEKAESDIMHRKPRDPKNSRLINDRLLSYVYGQMGIIETVGSYFTYFVVFGECGFWPRILFGIRDDWDNAAINAVEDSYGQEWTYVQRKFLEQTVQSAYFVSNVIIQWANVIVCKTRRNSLVQQGMGNWWLNSGLVFETVLAFFLLTCPGLDDALKLRSLKFWWWWPALPFAIFTFCFDESRKYFIRRYPGSWVEHEWNF</sequence>
<dbReference type="GO" id="GO:0016887">
    <property type="term" value="F:ATP hydrolysis activity"/>
    <property type="evidence" value="ECO:0007669"/>
    <property type="project" value="InterPro"/>
</dbReference>
<feature type="compositionally biased region" description="Basic and acidic residues" evidence="17">
    <location>
        <begin position="30"/>
        <end position="47"/>
    </location>
</feature>
<evidence type="ECO:0000256" key="7">
    <source>
        <dbReference type="ARBA" id="ARBA00022741"/>
    </source>
</evidence>
<dbReference type="FunFam" id="1.20.1110.10:FF:000038">
    <property type="entry name" value="Sodium/potassium-transporting ATPase subunit alpha"/>
    <property type="match status" value="1"/>
</dbReference>
<feature type="domain" description="Cation-transporting P-type ATPase N-terminal" evidence="18">
    <location>
        <begin position="51"/>
        <end position="125"/>
    </location>
</feature>
<dbReference type="InterPro" id="IPR006068">
    <property type="entry name" value="ATPase_P-typ_cation-transptr_C"/>
</dbReference>
<dbReference type="SMART" id="SM00831">
    <property type="entry name" value="Cation_ATPase_N"/>
    <property type="match status" value="1"/>
</dbReference>
<evidence type="ECO:0000256" key="3">
    <source>
        <dbReference type="ARBA" id="ARBA00022448"/>
    </source>
</evidence>
<dbReference type="NCBIfam" id="TIGR01106">
    <property type="entry name" value="ATPase-IIC_X-K"/>
    <property type="match status" value="1"/>
</dbReference>
<evidence type="ECO:0000256" key="15">
    <source>
        <dbReference type="ARBA" id="ARBA00038795"/>
    </source>
</evidence>
<keyword evidence="10" id="KW-1278">Translocase</keyword>
<dbReference type="InterPro" id="IPR059000">
    <property type="entry name" value="ATPase_P-type_domA"/>
</dbReference>
<dbReference type="InterPro" id="IPR008250">
    <property type="entry name" value="ATPase_P-typ_transduc_dom_A_sf"/>
</dbReference>
<dbReference type="InterPro" id="IPR023214">
    <property type="entry name" value="HAD_sf"/>
</dbReference>
<dbReference type="GO" id="GO:0005524">
    <property type="term" value="F:ATP binding"/>
    <property type="evidence" value="ECO:0007669"/>
    <property type="project" value="UniProtKB-KW"/>
</dbReference>
<dbReference type="GO" id="GO:0046872">
    <property type="term" value="F:metal ion binding"/>
    <property type="evidence" value="ECO:0007669"/>
    <property type="project" value="UniProtKB-KW"/>
</dbReference>
<dbReference type="GO" id="GO:0098797">
    <property type="term" value="C:plasma membrane protein complex"/>
    <property type="evidence" value="ECO:0007669"/>
    <property type="project" value="UniProtKB-ARBA"/>
</dbReference>
<keyword evidence="5" id="KW-0597">Phosphoprotein</keyword>
<evidence type="ECO:0000256" key="12">
    <source>
        <dbReference type="ARBA" id="ARBA00023065"/>
    </source>
</evidence>
<dbReference type="Pfam" id="PF00689">
    <property type="entry name" value="Cation_ATPase_C"/>
    <property type="match status" value="1"/>
</dbReference>
<evidence type="ECO:0000256" key="8">
    <source>
        <dbReference type="ARBA" id="ARBA00022840"/>
    </source>
</evidence>
<dbReference type="PANTHER" id="PTHR43294">
    <property type="entry name" value="SODIUM/POTASSIUM-TRANSPORTING ATPASE SUBUNIT ALPHA"/>
    <property type="match status" value="1"/>
</dbReference>
<keyword evidence="11 16" id="KW-1133">Transmembrane helix</keyword>
<dbReference type="GO" id="GO:0030007">
    <property type="term" value="P:intracellular potassium ion homeostasis"/>
    <property type="evidence" value="ECO:0007669"/>
    <property type="project" value="TreeGrafter"/>
</dbReference>
<keyword evidence="16" id="KW-0479">Metal-binding</keyword>
<evidence type="ECO:0000256" key="6">
    <source>
        <dbReference type="ARBA" id="ARBA00022692"/>
    </source>
</evidence>
<dbReference type="InterPro" id="IPR050510">
    <property type="entry name" value="Cation_transp_ATPase_P-type"/>
</dbReference>
<dbReference type="Gene3D" id="1.20.1110.10">
    <property type="entry name" value="Calcium-transporting ATPase, transmembrane domain"/>
    <property type="match status" value="1"/>
</dbReference>
<comment type="similarity">
    <text evidence="2 16">Belongs to the cation transport ATPase (P-type) (TC 3.A.3) family. Type IIC subfamily.</text>
</comment>
<keyword evidence="13 16" id="KW-0472">Membrane</keyword>
<feature type="transmembrane region" description="Helical" evidence="16">
    <location>
        <begin position="106"/>
        <end position="127"/>
    </location>
</feature>
<feature type="region of interest" description="Disordered" evidence="17">
    <location>
        <begin position="27"/>
        <end position="47"/>
    </location>
</feature>
<dbReference type="Pfam" id="PF00122">
    <property type="entry name" value="E1-E2_ATPase"/>
    <property type="match status" value="1"/>
</dbReference>
<feature type="transmembrane region" description="Helical" evidence="16">
    <location>
        <begin position="949"/>
        <end position="969"/>
    </location>
</feature>
<dbReference type="AlphaFoldDB" id="A0A915LBR9"/>
<dbReference type="GO" id="GO:1990573">
    <property type="term" value="P:potassium ion import across plasma membrane"/>
    <property type="evidence" value="ECO:0007669"/>
    <property type="project" value="TreeGrafter"/>
</dbReference>
<evidence type="ECO:0000256" key="14">
    <source>
        <dbReference type="ARBA" id="ARBA00037422"/>
    </source>
</evidence>
<evidence type="ECO:0000259" key="18">
    <source>
        <dbReference type="SMART" id="SM00831"/>
    </source>
</evidence>
<dbReference type="SFLD" id="SFLDF00027">
    <property type="entry name" value="p-type_atpase"/>
    <property type="match status" value="1"/>
</dbReference>
<dbReference type="InterPro" id="IPR044492">
    <property type="entry name" value="P_typ_ATPase_HD_dom"/>
</dbReference>
<feature type="transmembrane region" description="Helical" evidence="16">
    <location>
        <begin position="801"/>
        <end position="823"/>
    </location>
</feature>
<keyword evidence="7 16" id="KW-0547">Nucleotide-binding</keyword>
<evidence type="ECO:0000256" key="13">
    <source>
        <dbReference type="ARBA" id="ARBA00023136"/>
    </source>
</evidence>
<evidence type="ECO:0000256" key="17">
    <source>
        <dbReference type="SAM" id="MobiDB-lite"/>
    </source>
</evidence>
<dbReference type="Proteomes" id="UP000887565">
    <property type="component" value="Unplaced"/>
</dbReference>
<evidence type="ECO:0000256" key="9">
    <source>
        <dbReference type="ARBA" id="ARBA00022958"/>
    </source>
</evidence>
<dbReference type="InterPro" id="IPR001757">
    <property type="entry name" value="P_typ_ATPase"/>
</dbReference>
<dbReference type="InterPro" id="IPR004014">
    <property type="entry name" value="ATPase_P-typ_cation-transptr_N"/>
</dbReference>
<comment type="subunit">
    <text evidence="15">The sodium/potassium-transporting ATPase is composed of a catalytic alpha subunit, an auxiliary non-catalytic beta subunit and an additional regulatory subunit.</text>
</comment>
<evidence type="ECO:0000313" key="20">
    <source>
        <dbReference type="WBParaSite" id="nRc.2.0.1.t47231-RA"/>
    </source>
</evidence>
<keyword evidence="6 16" id="KW-0812">Transmembrane</keyword>
<dbReference type="InterPro" id="IPR005775">
    <property type="entry name" value="P-type_ATPase_IIC"/>
</dbReference>
<dbReference type="PRINTS" id="PR00121">
    <property type="entry name" value="NAKATPASE"/>
</dbReference>
<dbReference type="GO" id="GO:0036376">
    <property type="term" value="P:sodium ion export across plasma membrane"/>
    <property type="evidence" value="ECO:0007669"/>
    <property type="project" value="TreeGrafter"/>
</dbReference>
<feature type="transmembrane region" description="Helical" evidence="16">
    <location>
        <begin position="325"/>
        <end position="350"/>
    </location>
</feature>
<evidence type="ECO:0000256" key="4">
    <source>
        <dbReference type="ARBA" id="ARBA00022538"/>
    </source>
</evidence>
<dbReference type="Pfam" id="PF00690">
    <property type="entry name" value="Cation_ATPase_N"/>
    <property type="match status" value="1"/>
</dbReference>
<keyword evidence="12 16" id="KW-0406">Ion transport</keyword>
<dbReference type="SUPFAM" id="SSF56784">
    <property type="entry name" value="HAD-like"/>
    <property type="match status" value="1"/>
</dbReference>